<dbReference type="CDD" id="cd02440">
    <property type="entry name" value="AdoMet_MTases"/>
    <property type="match status" value="1"/>
</dbReference>
<dbReference type="Pfam" id="PF10672">
    <property type="entry name" value="Methyltrans_SAM"/>
    <property type="match status" value="1"/>
</dbReference>
<name>A0A9D1LFZ1_9BURK</name>
<comment type="similarity">
    <text evidence="8">Belongs to the methyltransferase superfamily. RlmI family.</text>
</comment>
<dbReference type="InterPro" id="IPR036974">
    <property type="entry name" value="PUA_sf"/>
</dbReference>
<keyword evidence="6" id="KW-0949">S-adenosyl-L-methionine</keyword>
<dbReference type="GO" id="GO:0003723">
    <property type="term" value="F:RNA binding"/>
    <property type="evidence" value="ECO:0007669"/>
    <property type="project" value="UniProtKB-KW"/>
</dbReference>
<feature type="domain" description="PUA" evidence="9">
    <location>
        <begin position="2"/>
        <end position="87"/>
    </location>
</feature>
<keyword evidence="5" id="KW-0808">Transferase</keyword>
<evidence type="ECO:0000256" key="8">
    <source>
        <dbReference type="ARBA" id="ARBA00038091"/>
    </source>
</evidence>
<dbReference type="Pfam" id="PF17785">
    <property type="entry name" value="PUA_3"/>
    <property type="match status" value="1"/>
</dbReference>
<dbReference type="EMBL" id="DVMY01000063">
    <property type="protein sequence ID" value="HIU37346.1"/>
    <property type="molecule type" value="Genomic_DNA"/>
</dbReference>
<dbReference type="InterPro" id="IPR041532">
    <property type="entry name" value="RlmI-like_PUA"/>
</dbReference>
<dbReference type="GO" id="GO:0006364">
    <property type="term" value="P:rRNA processing"/>
    <property type="evidence" value="ECO:0007669"/>
    <property type="project" value="UniProtKB-KW"/>
</dbReference>
<dbReference type="Gene3D" id="2.30.130.10">
    <property type="entry name" value="PUA domain"/>
    <property type="match status" value="1"/>
</dbReference>
<dbReference type="InterPro" id="IPR002478">
    <property type="entry name" value="PUA"/>
</dbReference>
<dbReference type="Proteomes" id="UP000824083">
    <property type="component" value="Unassembled WGS sequence"/>
</dbReference>
<dbReference type="GO" id="GO:0032259">
    <property type="term" value="P:methylation"/>
    <property type="evidence" value="ECO:0007669"/>
    <property type="project" value="UniProtKB-KW"/>
</dbReference>
<dbReference type="PANTHER" id="PTHR42873">
    <property type="entry name" value="RIBOSOMAL RNA LARGE SUBUNIT METHYLTRANSFERASE"/>
    <property type="match status" value="1"/>
</dbReference>
<evidence type="ECO:0000256" key="7">
    <source>
        <dbReference type="ARBA" id="ARBA00022884"/>
    </source>
</evidence>
<dbReference type="Gene3D" id="3.30.750.80">
    <property type="entry name" value="RNA methyltransferase domain (HRMD) like"/>
    <property type="match status" value="1"/>
</dbReference>
<keyword evidence="3" id="KW-0698">rRNA processing</keyword>
<gene>
    <name evidence="10" type="ORF">IAC56_03625</name>
</gene>
<evidence type="ECO:0000256" key="1">
    <source>
        <dbReference type="ARBA" id="ARBA00004496"/>
    </source>
</evidence>
<dbReference type="SMART" id="SM00359">
    <property type="entry name" value="PUA"/>
    <property type="match status" value="1"/>
</dbReference>
<dbReference type="InterPro" id="IPR029063">
    <property type="entry name" value="SAM-dependent_MTases_sf"/>
</dbReference>
<reference evidence="10" key="2">
    <citation type="journal article" date="2021" name="PeerJ">
        <title>Extensive microbial diversity within the chicken gut microbiome revealed by metagenomics and culture.</title>
        <authorList>
            <person name="Gilroy R."/>
            <person name="Ravi A."/>
            <person name="Getino M."/>
            <person name="Pursley I."/>
            <person name="Horton D.L."/>
            <person name="Alikhan N.F."/>
            <person name="Baker D."/>
            <person name="Gharbi K."/>
            <person name="Hall N."/>
            <person name="Watson M."/>
            <person name="Adriaenssens E.M."/>
            <person name="Foster-Nyarko E."/>
            <person name="Jarju S."/>
            <person name="Secka A."/>
            <person name="Antonio M."/>
            <person name="Oren A."/>
            <person name="Chaudhuri R.R."/>
            <person name="La Ragione R."/>
            <person name="Hildebrand F."/>
            <person name="Pallen M.J."/>
        </authorList>
    </citation>
    <scope>NUCLEOTIDE SEQUENCE</scope>
    <source>
        <strain evidence="10">7463</strain>
    </source>
</reference>
<dbReference type="InterPro" id="IPR019614">
    <property type="entry name" value="SAM-dep_methyl-trfase"/>
</dbReference>
<dbReference type="PROSITE" id="PS50890">
    <property type="entry name" value="PUA"/>
    <property type="match status" value="1"/>
</dbReference>
<dbReference type="AlphaFoldDB" id="A0A9D1LFZ1"/>
<reference evidence="10" key="1">
    <citation type="submission" date="2020-10" db="EMBL/GenBank/DDBJ databases">
        <authorList>
            <person name="Gilroy R."/>
        </authorList>
    </citation>
    <scope>NUCLEOTIDE SEQUENCE</scope>
    <source>
        <strain evidence="10">7463</strain>
    </source>
</reference>
<keyword evidence="2" id="KW-0963">Cytoplasm</keyword>
<evidence type="ECO:0000313" key="11">
    <source>
        <dbReference type="Proteomes" id="UP000824083"/>
    </source>
</evidence>
<dbReference type="PANTHER" id="PTHR42873:SF1">
    <property type="entry name" value="S-ADENOSYLMETHIONINE-DEPENDENT METHYLTRANSFERASE DOMAIN-CONTAINING PROTEIN"/>
    <property type="match status" value="1"/>
</dbReference>
<keyword evidence="4 10" id="KW-0489">Methyltransferase</keyword>
<evidence type="ECO:0000256" key="4">
    <source>
        <dbReference type="ARBA" id="ARBA00022603"/>
    </source>
</evidence>
<evidence type="ECO:0000256" key="6">
    <source>
        <dbReference type="ARBA" id="ARBA00022691"/>
    </source>
</evidence>
<dbReference type="SUPFAM" id="SSF53335">
    <property type="entry name" value="S-adenosyl-L-methionine-dependent methyltransferases"/>
    <property type="match status" value="1"/>
</dbReference>
<dbReference type="GO" id="GO:0005737">
    <property type="term" value="C:cytoplasm"/>
    <property type="evidence" value="ECO:0007669"/>
    <property type="project" value="UniProtKB-SubCell"/>
</dbReference>
<accession>A0A9D1LFZ1</accession>
<dbReference type="SUPFAM" id="SSF88697">
    <property type="entry name" value="PUA domain-like"/>
    <property type="match status" value="1"/>
</dbReference>
<comment type="caution">
    <text evidence="10">The sequence shown here is derived from an EMBL/GenBank/DDBJ whole genome shotgun (WGS) entry which is preliminary data.</text>
</comment>
<dbReference type="CDD" id="cd11572">
    <property type="entry name" value="RlmI_M_like"/>
    <property type="match status" value="1"/>
</dbReference>
<comment type="subcellular location">
    <subcellularLocation>
        <location evidence="1">Cytoplasm</location>
    </subcellularLocation>
</comment>
<dbReference type="Gene3D" id="3.40.50.150">
    <property type="entry name" value="Vaccinia Virus protein VP39"/>
    <property type="match status" value="1"/>
</dbReference>
<dbReference type="CDD" id="cd21153">
    <property type="entry name" value="PUA_RlmI"/>
    <property type="match status" value="1"/>
</dbReference>
<keyword evidence="7" id="KW-0694">RNA-binding</keyword>
<evidence type="ECO:0000256" key="2">
    <source>
        <dbReference type="ARBA" id="ARBA00022490"/>
    </source>
</evidence>
<evidence type="ECO:0000256" key="3">
    <source>
        <dbReference type="ARBA" id="ARBA00022552"/>
    </source>
</evidence>
<dbReference type="GO" id="GO:0008168">
    <property type="term" value="F:methyltransferase activity"/>
    <property type="evidence" value="ECO:0007669"/>
    <property type="project" value="UniProtKB-KW"/>
</dbReference>
<dbReference type="InterPro" id="IPR015947">
    <property type="entry name" value="PUA-like_sf"/>
</dbReference>
<organism evidence="10 11">
    <name type="scientific">Candidatus Aphodousia faecigallinarum</name>
    <dbReference type="NCBI Taxonomy" id="2840677"/>
    <lineage>
        <taxon>Bacteria</taxon>
        <taxon>Pseudomonadati</taxon>
        <taxon>Pseudomonadota</taxon>
        <taxon>Betaproteobacteria</taxon>
        <taxon>Burkholderiales</taxon>
        <taxon>Sutterellaceae</taxon>
        <taxon>Sutterellaceae incertae sedis</taxon>
        <taxon>Candidatus Aphodousia</taxon>
    </lineage>
</organism>
<evidence type="ECO:0000313" key="10">
    <source>
        <dbReference type="EMBL" id="HIU37346.1"/>
    </source>
</evidence>
<evidence type="ECO:0000256" key="5">
    <source>
        <dbReference type="ARBA" id="ARBA00022679"/>
    </source>
</evidence>
<sequence length="401" mass="44859">MTDLILKKGKERSLLRRHPWVYDTAVQKLNGKAVSGDTVRVCSYDGRFLAWAAYSKDSTLRARCWSFNETEAINADWIREKIKQALQARQFLFSRTSAVRVIFGEADQLPGLVVDRYGDWLVTQFQAAGVEAYRDVIADELMKVPEIKGVFDRSDAATRHREGLPERVEVLRGAEPPLEIEVVEDGVRYGVDVRKGHKTGFYIDQRENRFLAQRLAREFKLRTGRGMRALNCFCYTGGFSLALLTGGAEEVISVDSSAEALAMAARNAERNGIDESRAKWVQADVFEYLRQAREAGEVFDLVILDPPKFASSHRHVERAARAYKDINLNGLRLVASGGDLLTFSCSGAMDVDLFQKVIAGAVIDSKRDAWMVARLGAGADHPLMMTCPEGEYLKGLQLTVR</sequence>
<protein>
    <submittedName>
        <fullName evidence="10">Class I SAM-dependent rRNA methyltransferase</fullName>
    </submittedName>
</protein>
<evidence type="ECO:0000259" key="9">
    <source>
        <dbReference type="SMART" id="SM00359"/>
    </source>
</evidence>
<proteinExistence type="inferred from homology"/>